<dbReference type="Proteomes" id="UP000607645">
    <property type="component" value="Unassembled WGS sequence"/>
</dbReference>
<dbReference type="GO" id="GO:0016616">
    <property type="term" value="F:oxidoreductase activity, acting on the CH-OH group of donors, NAD or NADP as acceptor"/>
    <property type="evidence" value="ECO:0007669"/>
    <property type="project" value="UniProtKB-ARBA"/>
</dbReference>
<comment type="similarity">
    <text evidence="1">Belongs to the aldo/keto reductase family.</text>
</comment>
<dbReference type="PANTHER" id="PTHR43827:SF3">
    <property type="entry name" value="NADP-DEPENDENT OXIDOREDUCTASE DOMAIN-CONTAINING PROTEIN"/>
    <property type="match status" value="1"/>
</dbReference>
<organism evidence="5 6">
    <name type="scientific">Lawsonibacter faecis</name>
    <dbReference type="NCBI Taxonomy" id="2763052"/>
    <lineage>
        <taxon>Bacteria</taxon>
        <taxon>Bacillati</taxon>
        <taxon>Bacillota</taxon>
        <taxon>Clostridia</taxon>
        <taxon>Eubacteriales</taxon>
        <taxon>Oscillospiraceae</taxon>
        <taxon>Lawsonibacter</taxon>
    </lineage>
</organism>
<gene>
    <name evidence="5" type="ORF">H8S62_15665</name>
</gene>
<dbReference type="EMBL" id="JACOPQ010000015">
    <property type="protein sequence ID" value="MBC5738449.1"/>
    <property type="molecule type" value="Genomic_DNA"/>
</dbReference>
<sequence>MRKTEEAYRAGKRRAIGVSTFYPGRLIDLCNFVEVAHAVNQVETHAFRQQRSAHETMVKYGVQHESWGPFAEGRKDFFSNPALCETGAKYGKSSAQTTLRFLLQTSVVVMAKTVRRERMEENLNVFDFSLSDEDMRSISALDEGGEHIFLPLRCRRGRVLDRAGIIKAEEEAYRYDDCRGKQAVRRQRRHSALL</sequence>
<keyword evidence="3" id="KW-0560">Oxidoreductase</keyword>
<name>A0A8J6JNW4_9FIRM</name>
<accession>A0A8J6JNW4</accession>
<comment type="caution">
    <text evidence="5">The sequence shown here is derived from an EMBL/GenBank/DDBJ whole genome shotgun (WGS) entry which is preliminary data.</text>
</comment>
<feature type="domain" description="NADP-dependent oxidoreductase" evidence="4">
    <location>
        <begin position="5"/>
        <end position="142"/>
    </location>
</feature>
<reference evidence="5" key="1">
    <citation type="submission" date="2020-08" db="EMBL/GenBank/DDBJ databases">
        <title>Genome public.</title>
        <authorList>
            <person name="Liu C."/>
            <person name="Sun Q."/>
        </authorList>
    </citation>
    <scope>NUCLEOTIDE SEQUENCE</scope>
    <source>
        <strain evidence="5">NSJ-52</strain>
    </source>
</reference>
<dbReference type="PANTHER" id="PTHR43827">
    <property type="entry name" value="2,5-DIKETO-D-GLUCONIC ACID REDUCTASE"/>
    <property type="match status" value="1"/>
</dbReference>
<evidence type="ECO:0000256" key="1">
    <source>
        <dbReference type="ARBA" id="ARBA00007905"/>
    </source>
</evidence>
<evidence type="ECO:0000256" key="3">
    <source>
        <dbReference type="ARBA" id="ARBA00023002"/>
    </source>
</evidence>
<keyword evidence="6" id="KW-1185">Reference proteome</keyword>
<dbReference type="InterPro" id="IPR036812">
    <property type="entry name" value="NAD(P)_OxRdtase_dom_sf"/>
</dbReference>
<evidence type="ECO:0000256" key="2">
    <source>
        <dbReference type="ARBA" id="ARBA00022857"/>
    </source>
</evidence>
<dbReference type="PRINTS" id="PR00069">
    <property type="entry name" value="ALDKETRDTASE"/>
</dbReference>
<proteinExistence type="inferred from homology"/>
<dbReference type="SUPFAM" id="SSF51430">
    <property type="entry name" value="NAD(P)-linked oxidoreductase"/>
    <property type="match status" value="1"/>
</dbReference>
<keyword evidence="2" id="KW-0521">NADP</keyword>
<evidence type="ECO:0000313" key="5">
    <source>
        <dbReference type="EMBL" id="MBC5738449.1"/>
    </source>
</evidence>
<dbReference type="AlphaFoldDB" id="A0A8J6JNW4"/>
<protein>
    <submittedName>
        <fullName evidence="5">Aldo/keto reductase</fullName>
    </submittedName>
</protein>
<evidence type="ECO:0000313" key="6">
    <source>
        <dbReference type="Proteomes" id="UP000607645"/>
    </source>
</evidence>
<evidence type="ECO:0000259" key="4">
    <source>
        <dbReference type="Pfam" id="PF00248"/>
    </source>
</evidence>
<dbReference type="Pfam" id="PF00248">
    <property type="entry name" value="Aldo_ket_red"/>
    <property type="match status" value="1"/>
</dbReference>
<dbReference type="InterPro" id="IPR023210">
    <property type="entry name" value="NADP_OxRdtase_dom"/>
</dbReference>
<dbReference type="Gene3D" id="3.20.20.100">
    <property type="entry name" value="NADP-dependent oxidoreductase domain"/>
    <property type="match status" value="1"/>
</dbReference>
<dbReference type="InterPro" id="IPR020471">
    <property type="entry name" value="AKR"/>
</dbReference>